<dbReference type="Proteomes" id="UP000658127">
    <property type="component" value="Unassembled WGS sequence"/>
</dbReference>
<keyword evidence="2" id="KW-1185">Reference proteome</keyword>
<organism evidence="1 2">
    <name type="scientific">Nocardia rhizosphaerihabitans</name>
    <dbReference type="NCBI Taxonomy" id="1691570"/>
    <lineage>
        <taxon>Bacteria</taxon>
        <taxon>Bacillati</taxon>
        <taxon>Actinomycetota</taxon>
        <taxon>Actinomycetes</taxon>
        <taxon>Mycobacteriales</taxon>
        <taxon>Nocardiaceae</taxon>
        <taxon>Nocardia</taxon>
    </lineage>
</organism>
<protein>
    <submittedName>
        <fullName evidence="1">Uncharacterized protein</fullName>
    </submittedName>
</protein>
<proteinExistence type="predicted"/>
<name>A0ABQ2KHI0_9NOCA</name>
<dbReference type="EMBL" id="BMNE01000004">
    <property type="protein sequence ID" value="GGN83562.1"/>
    <property type="molecule type" value="Genomic_DNA"/>
</dbReference>
<gene>
    <name evidence="1" type="ORF">GCM10011610_35970</name>
</gene>
<accession>A0ABQ2KHI0</accession>
<evidence type="ECO:0000313" key="2">
    <source>
        <dbReference type="Proteomes" id="UP000658127"/>
    </source>
</evidence>
<reference evidence="2" key="1">
    <citation type="journal article" date="2019" name="Int. J. Syst. Evol. Microbiol.">
        <title>The Global Catalogue of Microorganisms (GCM) 10K type strain sequencing project: providing services to taxonomists for standard genome sequencing and annotation.</title>
        <authorList>
            <consortium name="The Broad Institute Genomics Platform"/>
            <consortium name="The Broad Institute Genome Sequencing Center for Infectious Disease"/>
            <person name="Wu L."/>
            <person name="Ma J."/>
        </authorList>
    </citation>
    <scope>NUCLEOTIDE SEQUENCE [LARGE SCALE GENOMIC DNA]</scope>
    <source>
        <strain evidence="2">CGMCC 4.7329</strain>
    </source>
</reference>
<evidence type="ECO:0000313" key="1">
    <source>
        <dbReference type="EMBL" id="GGN83562.1"/>
    </source>
</evidence>
<comment type="caution">
    <text evidence="1">The sequence shown here is derived from an EMBL/GenBank/DDBJ whole genome shotgun (WGS) entry which is preliminary data.</text>
</comment>
<sequence>MTKFTASQAIRHEQRSAVCFIARPRRQGARHIAPNRVKPDAFPLVNRPAAACPPLGVRRPHTNDASMMQRTMSGNMLCVTNLVTVLIHLRELPCPFWLDFPDRL</sequence>